<dbReference type="KEGG" id="asn:102371103"/>
<dbReference type="CTD" id="113417943"/>
<dbReference type="GeneID" id="102371103"/>
<evidence type="ECO:0000259" key="2">
    <source>
        <dbReference type="Pfam" id="PF14977"/>
    </source>
</evidence>
<protein>
    <submittedName>
        <fullName evidence="4">Uncharacterized protein C3orf20 homolog</fullName>
    </submittedName>
</protein>
<dbReference type="AlphaFoldDB" id="A0A3Q0G3C7"/>
<feature type="compositionally biased region" description="Basic and acidic residues" evidence="1">
    <location>
        <begin position="557"/>
        <end position="570"/>
    </location>
</feature>
<dbReference type="PANTHER" id="PTHR23093:SF20">
    <property type="entry name" value="SIMILAR TO CHROMOSOME 3 OPEN READING FRAME 20"/>
    <property type="match status" value="1"/>
</dbReference>
<reference evidence="4" key="1">
    <citation type="submission" date="2025-08" db="UniProtKB">
        <authorList>
            <consortium name="RefSeq"/>
        </authorList>
    </citation>
    <scope>IDENTIFICATION</scope>
</reference>
<evidence type="ECO:0000256" key="1">
    <source>
        <dbReference type="SAM" id="MobiDB-lite"/>
    </source>
</evidence>
<gene>
    <name evidence="4" type="primary">CUNH3orf20</name>
</gene>
<accession>A0A3Q0G3C7</accession>
<keyword evidence="3" id="KW-1185">Reference proteome</keyword>
<organism evidence="3 4">
    <name type="scientific">Alligator sinensis</name>
    <name type="common">Chinese alligator</name>
    <dbReference type="NCBI Taxonomy" id="38654"/>
    <lineage>
        <taxon>Eukaryota</taxon>
        <taxon>Metazoa</taxon>
        <taxon>Chordata</taxon>
        <taxon>Craniata</taxon>
        <taxon>Vertebrata</taxon>
        <taxon>Euteleostomi</taxon>
        <taxon>Archelosauria</taxon>
        <taxon>Archosauria</taxon>
        <taxon>Crocodylia</taxon>
        <taxon>Alligatoridae</taxon>
        <taxon>Alligatorinae</taxon>
        <taxon>Alligator</taxon>
    </lineage>
</organism>
<dbReference type="InParanoid" id="A0A3Q0G3C7"/>
<evidence type="ECO:0000313" key="4">
    <source>
        <dbReference type="RefSeq" id="XP_025052593.1"/>
    </source>
</evidence>
<feature type="domain" description="FAM194 C-terminal" evidence="2">
    <location>
        <begin position="349"/>
        <end position="526"/>
    </location>
</feature>
<proteinExistence type="predicted"/>
<feature type="compositionally biased region" description="Polar residues" evidence="1">
    <location>
        <begin position="573"/>
        <end position="589"/>
    </location>
</feature>
<dbReference type="PANTHER" id="PTHR23093">
    <property type="entry name" value="SIMILAR TO CHROMOSOME 3 OPEN READING FRAME 20"/>
    <property type="match status" value="1"/>
</dbReference>
<evidence type="ECO:0000313" key="3">
    <source>
        <dbReference type="Proteomes" id="UP000189705"/>
    </source>
</evidence>
<sequence>MNAKRSTVKLFEEVKASAPEILAQIIQLLAKCHKMGIHVPRGIKNIFEFTWEELILTPPRKVATGDFFPIVHLSPALGNLSSGSLCKPHIAKRTTIRGARLEPKYASPSAENQQILFRFQQRSIHLLSELLKLKMQAMINSVSRYSTDDTSKKFLEAAQLLRPRNQEEAAELMAQTPKKKVLHGIYRTIQISSTIQIVHQVPMSCISFSLSSKTNKQLQPHPSSKFKAVKETPPAYQQFDPCPEARQKLKEMCRRIEEENAAIKAKGHTRPLILRNYAATLVSPSISVRKARTGEPQVRQPTGPKSDEMKFYFAFPDGGSLILYPSIESKGEGGLAESSQHLPAKCKGRLCYPTGNIAVCQLPLCCMGKCITLLFNDFPSLDVLACFAAEGQACVHYSFKARCSLALMMDLGGGIVRDRDGYVTHEWTWSSGTFQSLEFQINDQLKLKVLGQNTMTVFFTSLGETIHLSLSRSACPHACKVDKRGFSKTSNIEESEHQLKRALVEIKKRFQRTVKQFINAILMASGLYSIEYPVLQRAKQMKFKTKAVSPQTWTQGVKEKDASVASDTKRPQKPSSRQAEQKTSSSRLSSRAADKGRSHLAIMTQPKPAPRVEIVAAGDKHSPSAWASSMADCPIVLRKLLTKEDTGPGCKCIVKIPFVTDLEFDKFISAPRKSDQILVIFVFSSQSPACSPILEETLQNLYIEKQHGRPSPCIQCKHDSYRLLRYDMDSSARQQPPLLVQKHAVTPGMVLMYAGGKLLFGGYVFNGYGCSKKDLLKQISKARLDCKMGHFLPESFKFSTVPLEDHYLDTEMSKENKLKIVSEEFFPMDKDKAPSCTKINDLDKHEVPLASAKAEEEKLKALERKRRLKK</sequence>
<dbReference type="InterPro" id="IPR029281">
    <property type="entry name" value="FAM194_C"/>
</dbReference>
<feature type="region of interest" description="Disordered" evidence="1">
    <location>
        <begin position="546"/>
        <end position="604"/>
    </location>
</feature>
<dbReference type="RefSeq" id="XP_025052593.1">
    <property type="nucleotide sequence ID" value="XM_025196808.1"/>
</dbReference>
<dbReference type="STRING" id="38654.A0A3Q0G3C7"/>
<name>A0A3Q0G3C7_ALLSI</name>
<dbReference type="Pfam" id="PF14977">
    <property type="entry name" value="FAM194"/>
    <property type="match status" value="1"/>
</dbReference>
<dbReference type="Proteomes" id="UP000189705">
    <property type="component" value="Unplaced"/>
</dbReference>